<dbReference type="PROSITE" id="PS51257">
    <property type="entry name" value="PROKAR_LIPOPROTEIN"/>
    <property type="match status" value="1"/>
</dbReference>
<name>A0A1M5AQ52_9BACT</name>
<keyword evidence="2" id="KW-1185">Reference proteome</keyword>
<accession>A0A1M5AQ52</accession>
<organism evidence="1 2">
    <name type="scientific">Dysgonomonas macrotermitis</name>
    <dbReference type="NCBI Taxonomy" id="1346286"/>
    <lineage>
        <taxon>Bacteria</taxon>
        <taxon>Pseudomonadati</taxon>
        <taxon>Bacteroidota</taxon>
        <taxon>Bacteroidia</taxon>
        <taxon>Bacteroidales</taxon>
        <taxon>Dysgonomonadaceae</taxon>
        <taxon>Dysgonomonas</taxon>
    </lineage>
</organism>
<dbReference type="RefSeq" id="WP_062180651.1">
    <property type="nucleotide sequence ID" value="NZ_BBXL01000010.1"/>
</dbReference>
<evidence type="ECO:0000313" key="1">
    <source>
        <dbReference type="EMBL" id="SHF32388.1"/>
    </source>
</evidence>
<dbReference type="AlphaFoldDB" id="A0A1M5AQ52"/>
<gene>
    <name evidence="1" type="ORF">SAMN05444362_105126</name>
</gene>
<protein>
    <recommendedName>
        <fullName evidence="3">Lipoprotein</fullName>
    </recommendedName>
</protein>
<reference evidence="2" key="1">
    <citation type="submission" date="2016-11" db="EMBL/GenBank/DDBJ databases">
        <authorList>
            <person name="Varghese N."/>
            <person name="Submissions S."/>
        </authorList>
    </citation>
    <scope>NUCLEOTIDE SEQUENCE [LARGE SCALE GENOMIC DNA]</scope>
    <source>
        <strain evidence="2">DSM 27370</strain>
    </source>
</reference>
<dbReference type="Proteomes" id="UP000184480">
    <property type="component" value="Unassembled WGS sequence"/>
</dbReference>
<evidence type="ECO:0008006" key="3">
    <source>
        <dbReference type="Google" id="ProtNLM"/>
    </source>
</evidence>
<dbReference type="STRING" id="1346286.SAMN05444362_105126"/>
<dbReference type="EMBL" id="FQUC01000005">
    <property type="protein sequence ID" value="SHF32388.1"/>
    <property type="molecule type" value="Genomic_DNA"/>
</dbReference>
<proteinExistence type="predicted"/>
<sequence length="335" mass="38989">MWGKKAPVHFLIAFLLFYLMSSCGYRKTEKDKYPDMPVFPNMEGGSVKMDTIPFRNISLSEIVYNDKYYFVPYYTDYNHSGMAIVDGVLSLISNWSYDNSNFTYLTDTLGSVIAIDRINETASKYEAPYNEATDIPFLKMDKLRERLGEKYNSFLEDAKRADSSYVNTDNILDSIYMAHLLEKHKGYTPYLLTGGSYDYPPCIIFVDKKEPEKQLLAEIPPYSIEPEEWNIRTYPLLKKRLIDLPDTENPSLVNFDDAVLENRFGGSGNHFVADISFRQSGYQYYKLTENGKEHLFKIYHTNLNFSVLQEIKNPFNNQVLFINNENNNLYLIRKN</sequence>
<evidence type="ECO:0000313" key="2">
    <source>
        <dbReference type="Proteomes" id="UP000184480"/>
    </source>
</evidence>
<dbReference type="OrthoDB" id="1156500at2"/>